<dbReference type="GO" id="GO:0032259">
    <property type="term" value="P:methylation"/>
    <property type="evidence" value="ECO:0007669"/>
    <property type="project" value="UniProtKB-KW"/>
</dbReference>
<gene>
    <name evidence="5" type="ORF">GCM10022271_14000</name>
</gene>
<dbReference type="SUPFAM" id="SSF55315">
    <property type="entry name" value="L30e-like"/>
    <property type="match status" value="1"/>
</dbReference>
<feature type="domain" description="RNA 2-O ribose methyltransferase substrate binding" evidence="4">
    <location>
        <begin position="33"/>
        <end position="105"/>
    </location>
</feature>
<name>A0ABP7H4J8_9FLAO</name>
<dbReference type="InterPro" id="IPR053888">
    <property type="entry name" value="MRM3-like_sub_bind"/>
</dbReference>
<dbReference type="Pfam" id="PF00588">
    <property type="entry name" value="SpoU_methylase"/>
    <property type="match status" value="1"/>
</dbReference>
<dbReference type="InterPro" id="IPR029064">
    <property type="entry name" value="Ribosomal_eL30-like_sf"/>
</dbReference>
<dbReference type="EMBL" id="BAABBI010000001">
    <property type="protein sequence ID" value="GAA3782900.1"/>
    <property type="molecule type" value="Genomic_DNA"/>
</dbReference>
<sequence length="265" mass="29150">MTKQITSVQNAFIKDLFQLKEKSRARKKTGNFLIEGKRELSLAIKGDYTIETVLFYSELISESELKSLIDTPYNIIEISKEVYQKLAHRDTTEGVLAVAKSKQHSLNDIQLSSTNPLILVAEAPEKPGNIGAILRTADAANVDAVIIANPKTDLYNPNIIRSSVGCVFTKPIATGTTTQIITYLKANSIHIYCAALQASVNYHTQDYTKPTAIVVGTEATGLSDEWLTASTQNIIIPMQGEIDSMNVSVAAGILIFETKRQRNFK</sequence>
<dbReference type="SUPFAM" id="SSF75217">
    <property type="entry name" value="alpha/beta knot"/>
    <property type="match status" value="1"/>
</dbReference>
<protein>
    <submittedName>
        <fullName evidence="5">RNA methyltransferase</fullName>
    </submittedName>
</protein>
<evidence type="ECO:0000313" key="6">
    <source>
        <dbReference type="Proteomes" id="UP001501456"/>
    </source>
</evidence>
<dbReference type="InterPro" id="IPR001537">
    <property type="entry name" value="SpoU_MeTrfase"/>
</dbReference>
<dbReference type="InterPro" id="IPR013123">
    <property type="entry name" value="SpoU_subst-bd"/>
</dbReference>
<dbReference type="Proteomes" id="UP001501456">
    <property type="component" value="Unassembled WGS sequence"/>
</dbReference>
<dbReference type="InterPro" id="IPR029026">
    <property type="entry name" value="tRNA_m1G_MTases_N"/>
</dbReference>
<evidence type="ECO:0000256" key="3">
    <source>
        <dbReference type="ARBA" id="ARBA00022679"/>
    </source>
</evidence>
<dbReference type="Gene3D" id="3.30.1330.30">
    <property type="match status" value="1"/>
</dbReference>
<keyword evidence="2 5" id="KW-0489">Methyltransferase</keyword>
<accession>A0ABP7H4J8</accession>
<dbReference type="RefSeq" id="WP_344728728.1">
    <property type="nucleotide sequence ID" value="NZ_BAABBI010000001.1"/>
</dbReference>
<keyword evidence="3" id="KW-0808">Transferase</keyword>
<evidence type="ECO:0000259" key="4">
    <source>
        <dbReference type="SMART" id="SM00967"/>
    </source>
</evidence>
<reference evidence="6" key="1">
    <citation type="journal article" date="2019" name="Int. J. Syst. Evol. Microbiol.">
        <title>The Global Catalogue of Microorganisms (GCM) 10K type strain sequencing project: providing services to taxonomists for standard genome sequencing and annotation.</title>
        <authorList>
            <consortium name="The Broad Institute Genomics Platform"/>
            <consortium name="The Broad Institute Genome Sequencing Center for Infectious Disease"/>
            <person name="Wu L."/>
            <person name="Ma J."/>
        </authorList>
    </citation>
    <scope>NUCLEOTIDE SEQUENCE [LARGE SCALE GENOMIC DNA]</scope>
    <source>
        <strain evidence="6">JCM 17525</strain>
    </source>
</reference>
<evidence type="ECO:0000256" key="2">
    <source>
        <dbReference type="ARBA" id="ARBA00022603"/>
    </source>
</evidence>
<dbReference type="SMART" id="SM00967">
    <property type="entry name" value="SpoU_sub_bind"/>
    <property type="match status" value="1"/>
</dbReference>
<dbReference type="Pfam" id="PF22435">
    <property type="entry name" value="MRM3-like_sub_bind"/>
    <property type="match status" value="1"/>
</dbReference>
<dbReference type="CDD" id="cd18104">
    <property type="entry name" value="SpoU-like_RNA-MTase"/>
    <property type="match status" value="1"/>
</dbReference>
<organism evidence="5 6">
    <name type="scientific">Corallibacter vietnamensis</name>
    <dbReference type="NCBI Taxonomy" id="904130"/>
    <lineage>
        <taxon>Bacteria</taxon>
        <taxon>Pseudomonadati</taxon>
        <taxon>Bacteroidota</taxon>
        <taxon>Flavobacteriia</taxon>
        <taxon>Flavobacteriales</taxon>
        <taxon>Flavobacteriaceae</taxon>
        <taxon>Corallibacter</taxon>
    </lineage>
</organism>
<evidence type="ECO:0000256" key="1">
    <source>
        <dbReference type="ARBA" id="ARBA00007228"/>
    </source>
</evidence>
<comment type="caution">
    <text evidence="5">The sequence shown here is derived from an EMBL/GenBank/DDBJ whole genome shotgun (WGS) entry which is preliminary data.</text>
</comment>
<keyword evidence="6" id="KW-1185">Reference proteome</keyword>
<dbReference type="PANTHER" id="PTHR43191">
    <property type="entry name" value="RRNA METHYLTRANSFERASE 3"/>
    <property type="match status" value="1"/>
</dbReference>
<comment type="similarity">
    <text evidence="1">Belongs to the class IV-like SAM-binding methyltransferase superfamily. RNA methyltransferase TrmH family.</text>
</comment>
<dbReference type="Gene3D" id="3.40.1280.10">
    <property type="match status" value="1"/>
</dbReference>
<dbReference type="GO" id="GO:0008168">
    <property type="term" value="F:methyltransferase activity"/>
    <property type="evidence" value="ECO:0007669"/>
    <property type="project" value="UniProtKB-KW"/>
</dbReference>
<evidence type="ECO:0000313" key="5">
    <source>
        <dbReference type="EMBL" id="GAA3782900.1"/>
    </source>
</evidence>
<dbReference type="InterPro" id="IPR029028">
    <property type="entry name" value="Alpha/beta_knot_MTases"/>
</dbReference>
<dbReference type="InterPro" id="IPR051259">
    <property type="entry name" value="rRNA_Methyltransferase"/>
</dbReference>
<proteinExistence type="inferred from homology"/>
<dbReference type="PANTHER" id="PTHR43191:SF2">
    <property type="entry name" value="RRNA METHYLTRANSFERASE 3, MITOCHONDRIAL"/>
    <property type="match status" value="1"/>
</dbReference>